<name>A0A3M7Q5I9_BRAPC</name>
<evidence type="ECO:0000313" key="3">
    <source>
        <dbReference type="EMBL" id="RNA06205.1"/>
    </source>
</evidence>
<keyword evidence="4" id="KW-1185">Reference proteome</keyword>
<dbReference type="Proteomes" id="UP000276133">
    <property type="component" value="Unassembled WGS sequence"/>
</dbReference>
<gene>
    <name evidence="3" type="ORF">BpHYR1_029097</name>
</gene>
<dbReference type="GO" id="GO:0004222">
    <property type="term" value="F:metalloendopeptidase activity"/>
    <property type="evidence" value="ECO:0007669"/>
    <property type="project" value="InterPro"/>
</dbReference>
<accession>A0A3M7Q5I9</accession>
<dbReference type="Pfam" id="PF01421">
    <property type="entry name" value="Reprolysin"/>
    <property type="match status" value="1"/>
</dbReference>
<feature type="binding site" evidence="1">
    <location>
        <position position="223"/>
    </location>
    <ligand>
        <name>Zn(2+)</name>
        <dbReference type="ChEBI" id="CHEBI:29105"/>
        <note>catalytic</note>
    </ligand>
</feature>
<dbReference type="PANTHER" id="PTHR11905:SF249">
    <property type="entry name" value="SOL NARAE, ISOFORM C"/>
    <property type="match status" value="1"/>
</dbReference>
<dbReference type="AlphaFoldDB" id="A0A3M7Q5I9"/>
<dbReference type="InterPro" id="IPR024079">
    <property type="entry name" value="MetalloPept_cat_dom_sf"/>
</dbReference>
<dbReference type="Gene3D" id="3.40.390.10">
    <property type="entry name" value="Collagenase (Catalytic Domain)"/>
    <property type="match status" value="1"/>
</dbReference>
<keyword evidence="1" id="KW-0862">Zinc</keyword>
<dbReference type="GO" id="GO:0046872">
    <property type="term" value="F:metal ion binding"/>
    <property type="evidence" value="ECO:0007669"/>
    <property type="project" value="UniProtKB-KW"/>
</dbReference>
<protein>
    <submittedName>
        <fullName evidence="3">ADAM family mig-17-like isoform X1</fullName>
    </submittedName>
</protein>
<dbReference type="GO" id="GO:0006509">
    <property type="term" value="P:membrane protein ectodomain proteolysis"/>
    <property type="evidence" value="ECO:0007669"/>
    <property type="project" value="TreeGrafter"/>
</dbReference>
<dbReference type="PROSITE" id="PS50215">
    <property type="entry name" value="ADAM_MEPRO"/>
    <property type="match status" value="1"/>
</dbReference>
<keyword evidence="1" id="KW-0479">Metal-binding</keyword>
<feature type="active site" evidence="1">
    <location>
        <position position="220"/>
    </location>
</feature>
<feature type="binding site" evidence="1">
    <location>
        <position position="219"/>
    </location>
    <ligand>
        <name>Zn(2+)</name>
        <dbReference type="ChEBI" id="CHEBI:29105"/>
        <note>catalytic</note>
    </ligand>
</feature>
<evidence type="ECO:0000256" key="1">
    <source>
        <dbReference type="PROSITE-ProRule" id="PRU00276"/>
    </source>
</evidence>
<reference evidence="3 4" key="1">
    <citation type="journal article" date="2018" name="Sci. Rep.">
        <title>Genomic signatures of local adaptation to the degree of environmental predictability in rotifers.</title>
        <authorList>
            <person name="Franch-Gras L."/>
            <person name="Hahn C."/>
            <person name="Garcia-Roger E.M."/>
            <person name="Carmona M.J."/>
            <person name="Serra M."/>
            <person name="Gomez A."/>
        </authorList>
    </citation>
    <scope>NUCLEOTIDE SEQUENCE [LARGE SCALE GENOMIC DNA]</scope>
    <source>
        <strain evidence="3">HYR1</strain>
    </source>
</reference>
<feature type="domain" description="Peptidase M12B" evidence="2">
    <location>
        <begin position="46"/>
        <end position="286"/>
    </location>
</feature>
<dbReference type="PANTHER" id="PTHR11905">
    <property type="entry name" value="ADAM A DISINTEGRIN AND METALLOPROTEASE DOMAIN"/>
    <property type="match status" value="1"/>
</dbReference>
<dbReference type="OrthoDB" id="10035764at2759"/>
<evidence type="ECO:0000313" key="4">
    <source>
        <dbReference type="Proteomes" id="UP000276133"/>
    </source>
</evidence>
<dbReference type="SUPFAM" id="SSF55486">
    <property type="entry name" value="Metalloproteases ('zincins'), catalytic domain"/>
    <property type="match status" value="1"/>
</dbReference>
<sequence length="346" mass="40026">MFKQNLVCATLALINCKKVNKILKTKITIFLADLLVRNLDAKPYEFYVEILLVTDFSVYQMHEKILSAKKWNKNSSTSPDLIINHIKTYYTEVIDQVNQRFETSFSQDPYLQIKILISQFYISEKPEDSVWSERSGQKKDHYLNGDLSLIEFNAWLEDNREYFLEFDHAFGVTAMDLVSDDSNLDYNGLGYIYGICKKLFSGSLIEDKGAFESVRSFAHELAHNLGTDHDGITGSGECSEWDNYIMAPKFFPYNQMNSWKFSNCSISKIKEFLSDSANNHCLWNEPKAKEIASGFEILPGQVYNLFDQCKALHGSNSTPCFFYIKKSTYLVQFEYYEASILSLRRR</sequence>
<comment type="caution">
    <text evidence="1">Lacks conserved residue(s) required for the propagation of feature annotation.</text>
</comment>
<dbReference type="EMBL" id="REGN01007460">
    <property type="protein sequence ID" value="RNA06205.1"/>
    <property type="molecule type" value="Genomic_DNA"/>
</dbReference>
<comment type="caution">
    <text evidence="3">The sequence shown here is derived from an EMBL/GenBank/DDBJ whole genome shotgun (WGS) entry which is preliminary data.</text>
</comment>
<organism evidence="3 4">
    <name type="scientific">Brachionus plicatilis</name>
    <name type="common">Marine rotifer</name>
    <name type="synonym">Brachionus muelleri</name>
    <dbReference type="NCBI Taxonomy" id="10195"/>
    <lineage>
        <taxon>Eukaryota</taxon>
        <taxon>Metazoa</taxon>
        <taxon>Spiralia</taxon>
        <taxon>Gnathifera</taxon>
        <taxon>Rotifera</taxon>
        <taxon>Eurotatoria</taxon>
        <taxon>Monogononta</taxon>
        <taxon>Pseudotrocha</taxon>
        <taxon>Ploima</taxon>
        <taxon>Brachionidae</taxon>
        <taxon>Brachionus</taxon>
    </lineage>
</organism>
<dbReference type="InterPro" id="IPR001590">
    <property type="entry name" value="Peptidase_M12B"/>
</dbReference>
<proteinExistence type="predicted"/>
<feature type="binding site" evidence="1">
    <location>
        <position position="229"/>
    </location>
    <ligand>
        <name>Zn(2+)</name>
        <dbReference type="ChEBI" id="CHEBI:29105"/>
        <note>catalytic</note>
    </ligand>
</feature>
<evidence type="ECO:0000259" key="2">
    <source>
        <dbReference type="PROSITE" id="PS50215"/>
    </source>
</evidence>